<name>A0AAV1I3S8_9CHLO</name>
<evidence type="ECO:0000313" key="6">
    <source>
        <dbReference type="Proteomes" id="UP001314263"/>
    </source>
</evidence>
<dbReference type="SUPFAM" id="SSF54373">
    <property type="entry name" value="FAD-linked reductases, C-terminal domain"/>
    <property type="match status" value="1"/>
</dbReference>
<evidence type="ECO:0000313" key="5">
    <source>
        <dbReference type="EMBL" id="CAK0780990.1"/>
    </source>
</evidence>
<dbReference type="Gene3D" id="3.50.50.60">
    <property type="entry name" value="FAD/NAD(P)-binding domain"/>
    <property type="match status" value="1"/>
</dbReference>
<dbReference type="GO" id="GO:0005737">
    <property type="term" value="C:cytoplasm"/>
    <property type="evidence" value="ECO:0007669"/>
    <property type="project" value="TreeGrafter"/>
</dbReference>
<evidence type="ECO:0000256" key="1">
    <source>
        <dbReference type="ARBA" id="ARBA00023002"/>
    </source>
</evidence>
<keyword evidence="1" id="KW-0560">Oxidoreductase</keyword>
<dbReference type="SUPFAM" id="SSF51905">
    <property type="entry name" value="FAD/NAD(P)-binding domain"/>
    <property type="match status" value="1"/>
</dbReference>
<dbReference type="Proteomes" id="UP001314263">
    <property type="component" value="Unassembled WGS sequence"/>
</dbReference>
<dbReference type="InterPro" id="IPR036188">
    <property type="entry name" value="FAD/NAD-bd_sf"/>
</dbReference>
<protein>
    <recommendedName>
        <fullName evidence="2">FAD-dependent oxidoreductase domain-containing protein 1</fullName>
    </recommendedName>
</protein>
<dbReference type="InterPro" id="IPR006076">
    <property type="entry name" value="FAD-dep_OxRdtase"/>
</dbReference>
<comment type="function">
    <text evidence="3">Required for the assembly of the mitochondrial membrane respiratory chain NADH dehydrogenase (Complex I). Involved in mid-late stages of complex I assembly.</text>
</comment>
<dbReference type="AlphaFoldDB" id="A0AAV1I3S8"/>
<reference evidence="5 6" key="1">
    <citation type="submission" date="2023-10" db="EMBL/GenBank/DDBJ databases">
        <authorList>
            <person name="Maclean D."/>
            <person name="Macfadyen A."/>
        </authorList>
    </citation>
    <scope>NUCLEOTIDE SEQUENCE [LARGE SCALE GENOMIC DNA]</scope>
</reference>
<dbReference type="PANTHER" id="PTHR13847:SF287">
    <property type="entry name" value="FAD-DEPENDENT OXIDOREDUCTASE DOMAIN-CONTAINING PROTEIN 1"/>
    <property type="match status" value="1"/>
</dbReference>
<evidence type="ECO:0000256" key="3">
    <source>
        <dbReference type="ARBA" id="ARBA00046185"/>
    </source>
</evidence>
<dbReference type="Pfam" id="PF01266">
    <property type="entry name" value="DAO"/>
    <property type="match status" value="1"/>
</dbReference>
<organism evidence="5 6">
    <name type="scientific">Coccomyxa viridis</name>
    <dbReference type="NCBI Taxonomy" id="1274662"/>
    <lineage>
        <taxon>Eukaryota</taxon>
        <taxon>Viridiplantae</taxon>
        <taxon>Chlorophyta</taxon>
        <taxon>core chlorophytes</taxon>
        <taxon>Trebouxiophyceae</taxon>
        <taxon>Trebouxiophyceae incertae sedis</taxon>
        <taxon>Coccomyxaceae</taxon>
        <taxon>Coccomyxa</taxon>
    </lineage>
</organism>
<comment type="caution">
    <text evidence="5">The sequence shown here is derived from an EMBL/GenBank/DDBJ whole genome shotgun (WGS) entry which is preliminary data.</text>
</comment>
<proteinExistence type="predicted"/>
<keyword evidence="6" id="KW-1185">Reference proteome</keyword>
<evidence type="ECO:0000256" key="2">
    <source>
        <dbReference type="ARBA" id="ARBA00039785"/>
    </source>
</evidence>
<gene>
    <name evidence="5" type="ORF">CVIRNUC_005247</name>
</gene>
<dbReference type="PANTHER" id="PTHR13847">
    <property type="entry name" value="SARCOSINE DEHYDROGENASE-RELATED"/>
    <property type="match status" value="1"/>
</dbReference>
<dbReference type="EMBL" id="CAUYUE010000006">
    <property type="protein sequence ID" value="CAK0780990.1"/>
    <property type="molecule type" value="Genomic_DNA"/>
</dbReference>
<dbReference type="GO" id="GO:0016491">
    <property type="term" value="F:oxidoreductase activity"/>
    <property type="evidence" value="ECO:0007669"/>
    <property type="project" value="UniProtKB-KW"/>
</dbReference>
<dbReference type="Gene3D" id="3.30.9.10">
    <property type="entry name" value="D-Amino Acid Oxidase, subunit A, domain 2"/>
    <property type="match status" value="1"/>
</dbReference>
<feature type="domain" description="FAD dependent oxidoreductase" evidence="4">
    <location>
        <begin position="66"/>
        <end position="452"/>
    </location>
</feature>
<sequence>MSDICVTTSGCSADYLRRVKVQKSQHSPAARGFIHIAKAPRGYIFGRRLTKQLQCGIPCTEDVEVDVAIVGAGVIGLCTAYSLLRSTNLSVALIEANRQVPATTPHCGAATGAGQGYIWLAHRDPSSIAWQLAAESQSLWQELLQRPHLGAGDVEWQSSGSLLLARESVEAEQLQARQERLRGAGIAAQYLDEGALHAEEPALHSSMAGGLLVSSDSQLNGRAAAKALLAACQSLHAGASAFRTLLGHPVVDMATDGSSGAIQSIATREHRIWPREGIVIATGAWTPHLARMISSAQAPGLADSDIQPRKGHLLELPASLAPAIKHGLMEIGYAKHYQRSEASAEDTDITFTATQSASGSLLLGSSRELCGFDGKPDHAVIQAILERARSFLPALHHVSAADVDVRIGLRPYSRRGMPHVGRLPGCPNAFVAAGHEGSGLTLGPATGELMCRLVAAAEEVLPAYAAALQLEIQ</sequence>
<accession>A0AAV1I3S8</accession>
<evidence type="ECO:0000259" key="4">
    <source>
        <dbReference type="Pfam" id="PF01266"/>
    </source>
</evidence>